<dbReference type="AlphaFoldDB" id="A0A5D3WHC1"/>
<accession>A0A5D3WHC1</accession>
<sequence>MVDQAFAIAIPVLDIETDVAAAERQGEIGLNRPLAGDEISESVSLCRTESASA</sequence>
<protein>
    <submittedName>
        <fullName evidence="1">Uncharacterized protein</fullName>
    </submittedName>
</protein>
<keyword evidence="2" id="KW-1185">Reference proteome</keyword>
<proteinExistence type="predicted"/>
<name>A0A5D3WHC1_9BACT</name>
<reference evidence="1 2" key="1">
    <citation type="submission" date="2019-07" db="EMBL/GenBank/DDBJ databases">
        <title>Genomic Encyclopedia of Type Strains, Phase IV (KMG-IV): sequencing the most valuable type-strain genomes for metagenomic binning, comparative biology and taxonomic classification.</title>
        <authorList>
            <person name="Goeker M."/>
        </authorList>
    </citation>
    <scope>NUCLEOTIDE SEQUENCE [LARGE SCALE GENOMIC DNA]</scope>
    <source>
        <strain evidence="1 2">SS015</strain>
    </source>
</reference>
<gene>
    <name evidence="1" type="ORF">EDC39_11490</name>
</gene>
<evidence type="ECO:0000313" key="2">
    <source>
        <dbReference type="Proteomes" id="UP000324159"/>
    </source>
</evidence>
<dbReference type="EMBL" id="VNIB01000014">
    <property type="protein sequence ID" value="TYO96383.1"/>
    <property type="molecule type" value="Genomic_DNA"/>
</dbReference>
<evidence type="ECO:0000313" key="1">
    <source>
        <dbReference type="EMBL" id="TYO96383.1"/>
    </source>
</evidence>
<organism evidence="1 2">
    <name type="scientific">Geothermobacter ehrlichii</name>
    <dbReference type="NCBI Taxonomy" id="213224"/>
    <lineage>
        <taxon>Bacteria</taxon>
        <taxon>Pseudomonadati</taxon>
        <taxon>Thermodesulfobacteriota</taxon>
        <taxon>Desulfuromonadia</taxon>
        <taxon>Desulfuromonadales</taxon>
        <taxon>Geothermobacteraceae</taxon>
        <taxon>Geothermobacter</taxon>
    </lineage>
</organism>
<comment type="caution">
    <text evidence="1">The sequence shown here is derived from an EMBL/GenBank/DDBJ whole genome shotgun (WGS) entry which is preliminary data.</text>
</comment>
<dbReference type="Proteomes" id="UP000324159">
    <property type="component" value="Unassembled WGS sequence"/>
</dbReference>